<proteinExistence type="predicted"/>
<evidence type="ECO:0000256" key="1">
    <source>
        <dbReference type="ARBA" id="ARBA00023242"/>
    </source>
</evidence>
<organism evidence="3 4">
    <name type="scientific">Cytospora paraplurivora</name>
    <dbReference type="NCBI Taxonomy" id="2898453"/>
    <lineage>
        <taxon>Eukaryota</taxon>
        <taxon>Fungi</taxon>
        <taxon>Dikarya</taxon>
        <taxon>Ascomycota</taxon>
        <taxon>Pezizomycotina</taxon>
        <taxon>Sordariomycetes</taxon>
        <taxon>Sordariomycetidae</taxon>
        <taxon>Diaporthales</taxon>
        <taxon>Cytosporaceae</taxon>
        <taxon>Cytospora</taxon>
    </lineage>
</organism>
<dbReference type="PROSITE" id="PS00463">
    <property type="entry name" value="ZN2_CY6_FUNGAL_1"/>
    <property type="match status" value="1"/>
</dbReference>
<keyword evidence="4" id="KW-1185">Reference proteome</keyword>
<dbReference type="PROSITE" id="PS50048">
    <property type="entry name" value="ZN2_CY6_FUNGAL_2"/>
    <property type="match status" value="1"/>
</dbReference>
<protein>
    <recommendedName>
        <fullName evidence="2">Zn(2)-C6 fungal-type domain-containing protein</fullName>
    </recommendedName>
</protein>
<feature type="domain" description="Zn(2)-C6 fungal-type" evidence="2">
    <location>
        <begin position="10"/>
        <end position="38"/>
    </location>
</feature>
<evidence type="ECO:0000313" key="3">
    <source>
        <dbReference type="EMBL" id="KAK7747378.1"/>
    </source>
</evidence>
<dbReference type="CDD" id="cd00067">
    <property type="entry name" value="GAL4"/>
    <property type="match status" value="1"/>
</dbReference>
<keyword evidence="1" id="KW-0539">Nucleus</keyword>
<dbReference type="InterPro" id="IPR053175">
    <property type="entry name" value="DHMBA_Reg_Transcription_Factor"/>
</dbReference>
<dbReference type="GO" id="GO:0008270">
    <property type="term" value="F:zinc ion binding"/>
    <property type="evidence" value="ECO:0007669"/>
    <property type="project" value="InterPro"/>
</dbReference>
<reference evidence="3 4" key="1">
    <citation type="journal article" date="2023" name="PLoS ONE">
        <title>Cytospora paraplurivora sp. nov. isolated from orchards with fruit tree decline syndrome in Ontario, Canada.</title>
        <authorList>
            <person name="Ilyukhin E."/>
            <person name="Nguyen H.D.T."/>
            <person name="Castle A.J."/>
            <person name="Ellouze W."/>
        </authorList>
    </citation>
    <scope>NUCLEOTIDE SEQUENCE [LARGE SCALE GENOMIC DNA]</scope>
    <source>
        <strain evidence="3 4">FDS-564</strain>
    </source>
</reference>
<dbReference type="PANTHER" id="PTHR38791:SF5">
    <property type="entry name" value="TRANSCRIPTION FACTOR DBAG-RELATED"/>
    <property type="match status" value="1"/>
</dbReference>
<dbReference type="Proteomes" id="UP001320245">
    <property type="component" value="Unassembled WGS sequence"/>
</dbReference>
<accession>A0AAN9YJG8</accession>
<dbReference type="InterPro" id="IPR036864">
    <property type="entry name" value="Zn2-C6_fun-type_DNA-bd_sf"/>
</dbReference>
<name>A0AAN9YJG8_9PEZI</name>
<dbReference type="Gene3D" id="4.10.240.10">
    <property type="entry name" value="Zn(2)-C6 fungal-type DNA-binding domain"/>
    <property type="match status" value="1"/>
</dbReference>
<dbReference type="SUPFAM" id="SSF57701">
    <property type="entry name" value="Zn2/Cys6 DNA-binding domain"/>
    <property type="match status" value="1"/>
</dbReference>
<sequence length="277" mass="31180">MVYYGKLSKGCERCRLLKVRCDQRKPGCKRCEKGRTTCPGYRDLGQVLFRDESARTIEKARRHVQVEGRDVLRCGRLQSQQIPRAQGPKAVLYSEMSLVRTLQWPLGQTAAAFFLDNFVVKGPILSDTNHDLLVGICRDHSESAASYAIEAVGLAGLSNVHRDHQLRVEARKRYGRALTKTNCSLSDPAEATSDLTAMAVLFLGQFESMVVESWDQYSRAHIDGALALLKIRGHQQCEREIGVRLFLAFRSQIVSASLPIFQQLEKFQSVLTDNYTD</sequence>
<comment type="caution">
    <text evidence="3">The sequence shown here is derived from an EMBL/GenBank/DDBJ whole genome shotgun (WGS) entry which is preliminary data.</text>
</comment>
<dbReference type="GO" id="GO:0000981">
    <property type="term" value="F:DNA-binding transcription factor activity, RNA polymerase II-specific"/>
    <property type="evidence" value="ECO:0007669"/>
    <property type="project" value="InterPro"/>
</dbReference>
<gene>
    <name evidence="3" type="ORF">SLS53_001632</name>
</gene>
<evidence type="ECO:0000259" key="2">
    <source>
        <dbReference type="PROSITE" id="PS50048"/>
    </source>
</evidence>
<dbReference type="Pfam" id="PF00172">
    <property type="entry name" value="Zn_clus"/>
    <property type="match status" value="1"/>
</dbReference>
<dbReference type="InterPro" id="IPR001138">
    <property type="entry name" value="Zn2Cys6_DnaBD"/>
</dbReference>
<dbReference type="AlphaFoldDB" id="A0AAN9YJG8"/>
<dbReference type="PANTHER" id="PTHR38791">
    <property type="entry name" value="ZN(II)2CYS6 TRANSCRIPTION FACTOR (EUROFUNG)-RELATED-RELATED"/>
    <property type="match status" value="1"/>
</dbReference>
<dbReference type="EMBL" id="JAJSPL020000004">
    <property type="protein sequence ID" value="KAK7747378.1"/>
    <property type="molecule type" value="Genomic_DNA"/>
</dbReference>
<evidence type="ECO:0000313" key="4">
    <source>
        <dbReference type="Proteomes" id="UP001320245"/>
    </source>
</evidence>